<evidence type="ECO:0000313" key="2">
    <source>
        <dbReference type="Proteomes" id="UP001497535"/>
    </source>
</evidence>
<dbReference type="EMBL" id="CAVMJV010000003">
    <property type="protein sequence ID" value="CAK5018294.1"/>
    <property type="molecule type" value="Genomic_DNA"/>
</dbReference>
<comment type="caution">
    <text evidence="1">The sequence shown here is derived from an EMBL/GenBank/DDBJ whole genome shotgun (WGS) entry which is preliminary data.</text>
</comment>
<name>A0ACB0XUX5_MELEN</name>
<proteinExistence type="predicted"/>
<keyword evidence="2" id="KW-1185">Reference proteome</keyword>
<evidence type="ECO:0000313" key="1">
    <source>
        <dbReference type="EMBL" id="CAK5018294.1"/>
    </source>
</evidence>
<accession>A0ACB0XUX5</accession>
<sequence>MCFKQNTNFNLIKFLPEETKEQQQKQQLFQTSLPTFPTCFASTTTKTNLNLFKNFKLNVLLKKRNLKLKRMTEINLKDSQQQQECLAFEPQNYLKDRCKKCFRLKDKHESNLPIRKPTLERKASSSSTSKNASDAANIKITKLTKTKSSNATNLNNSASKNNFATASTKNTATASNNNFVSASKNNSNSVSNNSASTNSISNSLSTKKHSPPTNNKSSPKKVLATNIANNKNNIPVPTNVATTFRRIPIQRSSSGLEEETTEKQTKLIKNKNNSDKNSDIRNQNSDSNNIDEKVKQKPIITKQKEENNKQQKELKEASNEVEINEVLQTNSDENNELEIKTIIMTPTTSKTRSNKTELKEPETTKTLATPKTSTSSSSSSSSSSTTTTVLLPKQRRQISQISGSKSYKEANNGLLQNENINEAEVKSEANNNEAILNKIGNNFTIVVEENGINKERNREDEVDEILSLCSYKTANSRLANSSSPSNFPVSANNVNGNGSNGHSQSEMFSAQSIDSLNSISFAESYKTSLRSPPPFFDNDDDFLTPTSTMDGHFFNQNIYNNFINQVQDENEELGEFDSRARTPTAKSHTLDYDTLQLENQRLTEKCRRYKNERQRWTEWLARRATTISGTTTPTNGKDPKLQIENNNLNALQQRRQRQQQLAVDALAELESIVNEYREENVALKSELQQQLREQNLNARSFNHEQQLTEQLVSAELINAQLRQERDELQQEIDEIQDQCRMEEIEEFRELQRELDLNAKNCRILQFKLRKSERQREQLQAERCVLVSRCEELLDKNNKLIKNEEKSEEEKSEEISEEQKFAQMEQELHVAKQISIKLQNELEAAEERRCRLEDELFYNREKVRELLAQNKWREAKNNREQQQNIRPRGEALIISSAALMVDGSSHVSARPEHFEEEEEPKEVAEIQREVRDSMEREADLREQLRFTEADLQRTRNRMRELETENDDLLQKYTRLADQQAQNLSMLPGGLLTPKRPSLFRSIRQVLKNCNFKLQFVIINKLKL</sequence>
<dbReference type="Proteomes" id="UP001497535">
    <property type="component" value="Unassembled WGS sequence"/>
</dbReference>
<gene>
    <name evidence="1" type="ORF">MENTE1834_LOCUS3782</name>
</gene>
<reference evidence="1" key="1">
    <citation type="submission" date="2023-11" db="EMBL/GenBank/DDBJ databases">
        <authorList>
            <person name="Poullet M."/>
        </authorList>
    </citation>
    <scope>NUCLEOTIDE SEQUENCE</scope>
    <source>
        <strain evidence="1">E1834</strain>
    </source>
</reference>
<organism evidence="1 2">
    <name type="scientific">Meloidogyne enterolobii</name>
    <name type="common">Root-knot nematode worm</name>
    <name type="synonym">Meloidogyne mayaguensis</name>
    <dbReference type="NCBI Taxonomy" id="390850"/>
    <lineage>
        <taxon>Eukaryota</taxon>
        <taxon>Metazoa</taxon>
        <taxon>Ecdysozoa</taxon>
        <taxon>Nematoda</taxon>
        <taxon>Chromadorea</taxon>
        <taxon>Rhabditida</taxon>
        <taxon>Tylenchina</taxon>
        <taxon>Tylenchomorpha</taxon>
        <taxon>Tylenchoidea</taxon>
        <taxon>Meloidogynidae</taxon>
        <taxon>Meloidogyninae</taxon>
        <taxon>Meloidogyne</taxon>
    </lineage>
</organism>
<protein>
    <submittedName>
        <fullName evidence="1">Uncharacterized protein</fullName>
    </submittedName>
</protein>